<dbReference type="InterPro" id="IPR000477">
    <property type="entry name" value="RT_dom"/>
</dbReference>
<dbReference type="Proteomes" id="UP000215902">
    <property type="component" value="Unassembled WGS sequence"/>
</dbReference>
<keyword evidence="3" id="KW-1185">Reference proteome</keyword>
<dbReference type="Gene3D" id="3.30.70.270">
    <property type="match status" value="2"/>
</dbReference>
<evidence type="ECO:0000259" key="1">
    <source>
        <dbReference type="PROSITE" id="PS50878"/>
    </source>
</evidence>
<evidence type="ECO:0000313" key="2">
    <source>
        <dbReference type="EMBL" id="PAA81872.1"/>
    </source>
</evidence>
<sequence length="168" mass="19072">MDCLLQSILHVTLTCFVDDLLVTGVDDDSHLKTLEQVLRRLQQSGLRCGLSKCSFMQQSISYLGHRIDAEGLHPLQDKVRAIQDAPPPRDQTQLRSFLGLVNYYGKFMPNLSTELAPLNQLLNKGAPWRWDDVQDEAFRRCKSLLSQALVLAHFDRQKPLVLECDALP</sequence>
<proteinExistence type="predicted"/>
<dbReference type="InterPro" id="IPR043128">
    <property type="entry name" value="Rev_trsase/Diguanyl_cyclase"/>
</dbReference>
<comment type="caution">
    <text evidence="2">The sequence shown here is derived from an EMBL/GenBank/DDBJ whole genome shotgun (WGS) entry which is preliminary data.</text>
</comment>
<dbReference type="STRING" id="282301.A0A267G9F7"/>
<dbReference type="InterPro" id="IPR050951">
    <property type="entry name" value="Retrovirus_Pol_polyprotein"/>
</dbReference>
<dbReference type="PROSITE" id="PS50878">
    <property type="entry name" value="RT_POL"/>
    <property type="match status" value="1"/>
</dbReference>
<feature type="domain" description="Reverse transcriptase" evidence="1">
    <location>
        <begin position="1"/>
        <end position="67"/>
    </location>
</feature>
<dbReference type="OrthoDB" id="5807442at2759"/>
<reference evidence="2 3" key="1">
    <citation type="submission" date="2017-06" db="EMBL/GenBank/DDBJ databases">
        <title>A platform for efficient transgenesis in Macrostomum lignano, a flatworm model organism for stem cell research.</title>
        <authorList>
            <person name="Berezikov E."/>
        </authorList>
    </citation>
    <scope>NUCLEOTIDE SEQUENCE [LARGE SCALE GENOMIC DNA]</scope>
    <source>
        <strain evidence="2">DV1</strain>
        <tissue evidence="2">Whole organism</tissue>
    </source>
</reference>
<organism evidence="2 3">
    <name type="scientific">Macrostomum lignano</name>
    <dbReference type="NCBI Taxonomy" id="282301"/>
    <lineage>
        <taxon>Eukaryota</taxon>
        <taxon>Metazoa</taxon>
        <taxon>Spiralia</taxon>
        <taxon>Lophotrochozoa</taxon>
        <taxon>Platyhelminthes</taxon>
        <taxon>Rhabditophora</taxon>
        <taxon>Macrostomorpha</taxon>
        <taxon>Macrostomida</taxon>
        <taxon>Macrostomidae</taxon>
        <taxon>Macrostomum</taxon>
    </lineage>
</organism>
<dbReference type="InterPro" id="IPR043502">
    <property type="entry name" value="DNA/RNA_pol_sf"/>
</dbReference>
<dbReference type="Pfam" id="PF17919">
    <property type="entry name" value="RT_RNaseH_2"/>
    <property type="match status" value="1"/>
</dbReference>
<name>A0A267G9F7_9PLAT</name>
<dbReference type="InterPro" id="IPR041577">
    <property type="entry name" value="RT_RNaseH_2"/>
</dbReference>
<dbReference type="FunFam" id="3.30.70.270:FF:000026">
    <property type="entry name" value="Transposon Ty3-G Gag-Pol polyprotein"/>
    <property type="match status" value="1"/>
</dbReference>
<dbReference type="SUPFAM" id="SSF56672">
    <property type="entry name" value="DNA/RNA polymerases"/>
    <property type="match status" value="1"/>
</dbReference>
<dbReference type="PANTHER" id="PTHR37984">
    <property type="entry name" value="PROTEIN CBG26694"/>
    <property type="match status" value="1"/>
</dbReference>
<accession>A0A267G9F7</accession>
<protein>
    <recommendedName>
        <fullName evidence="1">Reverse transcriptase domain-containing protein</fullName>
    </recommendedName>
</protein>
<gene>
    <name evidence="2" type="ORF">BOX15_Mlig030612g1</name>
</gene>
<dbReference type="AlphaFoldDB" id="A0A267G9F7"/>
<dbReference type="PANTHER" id="PTHR37984:SF13">
    <property type="entry name" value="RIBONUCLEASE H"/>
    <property type="match status" value="1"/>
</dbReference>
<evidence type="ECO:0000313" key="3">
    <source>
        <dbReference type="Proteomes" id="UP000215902"/>
    </source>
</evidence>
<dbReference type="EMBL" id="NIVC01000509">
    <property type="protein sequence ID" value="PAA81872.1"/>
    <property type="molecule type" value="Genomic_DNA"/>
</dbReference>
<dbReference type="Pfam" id="PF00078">
    <property type="entry name" value="RVT_1"/>
    <property type="match status" value="1"/>
</dbReference>